<accession>A0A0H3ZR26</accession>
<evidence type="ECO:0000313" key="1">
    <source>
        <dbReference type="EMBL" id="AKN36349.1"/>
    </source>
</evidence>
<protein>
    <submittedName>
        <fullName evidence="1">Uncharacterized protein</fullName>
    </submittedName>
</protein>
<dbReference type="EMBL" id="KP795485">
    <property type="protein sequence ID" value="AKN36349.1"/>
    <property type="molecule type" value="Genomic_DNA"/>
</dbReference>
<name>A0A0H3ZR26_9VIBR</name>
<proteinExistence type="predicted"/>
<organism evidence="1">
    <name type="scientific">Vibrio tasmaniensis</name>
    <dbReference type="NCBI Taxonomy" id="212663"/>
    <lineage>
        <taxon>Bacteria</taxon>
        <taxon>Pseudomonadati</taxon>
        <taxon>Pseudomonadota</taxon>
        <taxon>Gammaproteobacteria</taxon>
        <taxon>Vibrionales</taxon>
        <taxon>Vibrionaceae</taxon>
        <taxon>Vibrio</taxon>
    </lineage>
</organism>
<sequence length="65" mass="7193">MKSKMTVIQELKFWVGVIEQAAIPANGERLTQDEQGALSQTYRVLAQTALYAADKHNNTGENSIN</sequence>
<dbReference type="AlphaFoldDB" id="A0A0H3ZR26"/>
<reference evidence="1" key="1">
    <citation type="journal article" date="2015" name="MBio">
        <title>Eco-Evolutionary Dynamics of Episomes among Ecologically Cohesive Bacterial Populations.</title>
        <authorList>
            <person name="Xue H."/>
            <person name="Cordero O.X."/>
            <person name="Camas F.M."/>
            <person name="Trimble W."/>
            <person name="Meyer F."/>
            <person name="Guglielmini J."/>
            <person name="Rocha E.P."/>
            <person name="Polz M.F."/>
        </authorList>
    </citation>
    <scope>NUCLEOTIDE SEQUENCE</scope>
    <source>
        <strain evidence="1">FF_112</strain>
    </source>
</reference>